<sequence>MFCALFTKEALALRISRAMFNERRSIESFNAYQCIRSYLVDLSMQELIELAKDYGIEVSKASNVNNIGG</sequence>
<reference evidence="1 2" key="1">
    <citation type="journal article" date="2007" name="PLoS Genet.">
        <title>Patterns and implications of gene gain and loss in the evolution of Prochlorococcus.</title>
        <authorList>
            <person name="Kettler G.C."/>
            <person name="Martiny A.C."/>
            <person name="Huang K."/>
            <person name="Zucker J."/>
            <person name="Coleman M.L."/>
            <person name="Rodrigue S."/>
            <person name="Chen F."/>
            <person name="Lapidus A."/>
            <person name="Ferriera S."/>
            <person name="Johnson J."/>
            <person name="Steglich C."/>
            <person name="Church G.M."/>
            <person name="Richardson P."/>
            <person name="Chisholm S.W."/>
        </authorList>
    </citation>
    <scope>NUCLEOTIDE SEQUENCE [LARGE SCALE GENOMIC DNA]</scope>
    <source>
        <strain evidence="1 2">NATL2A</strain>
    </source>
</reference>
<keyword evidence="2" id="KW-1185">Reference proteome</keyword>
<evidence type="ECO:0000313" key="1">
    <source>
        <dbReference type="EMBL" id="ABU23973.1"/>
    </source>
</evidence>
<dbReference type="EMBL" id="CP000095">
    <property type="protein sequence ID" value="ABU23973.1"/>
    <property type="molecule type" value="Genomic_DNA"/>
</dbReference>
<protein>
    <submittedName>
        <fullName evidence="1">Uncharacterized protein</fullName>
    </submittedName>
</protein>
<dbReference type="RefSeq" id="WP_011295120.1">
    <property type="nucleotide sequence ID" value="NC_007335.2"/>
</dbReference>
<accession>A7MDN5</accession>
<dbReference type="STRING" id="59920.PMN2A_2044"/>
<dbReference type="Proteomes" id="UP000002535">
    <property type="component" value="Chromosome"/>
</dbReference>
<evidence type="ECO:0000313" key="2">
    <source>
        <dbReference type="Proteomes" id="UP000002535"/>
    </source>
</evidence>
<organism evidence="1 2">
    <name type="scientific">Prochlorococcus marinus (strain NATL2A)</name>
    <dbReference type="NCBI Taxonomy" id="59920"/>
    <lineage>
        <taxon>Bacteria</taxon>
        <taxon>Bacillati</taxon>
        <taxon>Cyanobacteriota</taxon>
        <taxon>Cyanophyceae</taxon>
        <taxon>Synechococcales</taxon>
        <taxon>Prochlorococcaceae</taxon>
        <taxon>Prochlorococcus</taxon>
    </lineage>
</organism>
<proteinExistence type="predicted"/>
<dbReference type="KEGG" id="pmn:PMN2A_2044"/>
<gene>
    <name evidence="1" type="ordered locus">PMN2A_2044</name>
</gene>
<name>A7MDN5_PROMT</name>
<dbReference type="AlphaFoldDB" id="A7MDN5"/>
<dbReference type="HOGENOM" id="CLU_203956_0_0_3"/>